<evidence type="ECO:0000313" key="14">
    <source>
        <dbReference type="Ensembl" id="ENSSPAP00000028457.1"/>
    </source>
</evidence>
<feature type="chain" id="PRO_5044592417" evidence="12">
    <location>
        <begin position="22"/>
        <end position="319"/>
    </location>
</feature>
<proteinExistence type="predicted"/>
<dbReference type="PANTHER" id="PTHR25466:SF14">
    <property type="entry name" value="BUTYROPHILIN SUBFAMILY 2 MEMBER A2-LIKE-RELATED"/>
    <property type="match status" value="1"/>
</dbReference>
<dbReference type="Ensembl" id="ENSSPAT00000028918.1">
    <property type="protein sequence ID" value="ENSSPAP00000028457.1"/>
    <property type="gene ID" value="ENSSPAG00000021428.1"/>
</dbReference>
<keyword evidence="4 12" id="KW-0732">Signal</keyword>
<keyword evidence="7" id="KW-1015">Disulfide bond</keyword>
<dbReference type="GO" id="GO:0006955">
    <property type="term" value="P:immune response"/>
    <property type="evidence" value="ECO:0007669"/>
    <property type="project" value="TreeGrafter"/>
</dbReference>
<comment type="subcellular location">
    <subcellularLocation>
        <location evidence="1">Cell membrane</location>
        <topology evidence="1">Single-pass type I membrane protein</topology>
    </subcellularLocation>
</comment>
<evidence type="ECO:0000256" key="3">
    <source>
        <dbReference type="ARBA" id="ARBA00022692"/>
    </source>
</evidence>
<feature type="domain" description="Ig-like" evidence="13">
    <location>
        <begin position="142"/>
        <end position="234"/>
    </location>
</feature>
<dbReference type="Gene3D" id="2.60.40.10">
    <property type="entry name" value="Immunoglobulins"/>
    <property type="match status" value="2"/>
</dbReference>
<feature type="signal peptide" evidence="12">
    <location>
        <begin position="1"/>
        <end position="21"/>
    </location>
</feature>
<dbReference type="AlphaFoldDB" id="A0A3B5BKM3"/>
<evidence type="ECO:0000256" key="12">
    <source>
        <dbReference type="SAM" id="SignalP"/>
    </source>
</evidence>
<evidence type="ECO:0000256" key="4">
    <source>
        <dbReference type="ARBA" id="ARBA00022729"/>
    </source>
</evidence>
<keyword evidence="5 11" id="KW-1133">Transmembrane helix</keyword>
<dbReference type="InterPro" id="IPR003599">
    <property type="entry name" value="Ig_sub"/>
</dbReference>
<feature type="transmembrane region" description="Helical" evidence="11">
    <location>
        <begin position="255"/>
        <end position="275"/>
    </location>
</feature>
<keyword evidence="3 11" id="KW-0812">Transmembrane</keyword>
<dbReference type="OrthoDB" id="9942764at2759"/>
<keyword evidence="9" id="KW-0325">Glycoprotein</keyword>
<evidence type="ECO:0000259" key="13">
    <source>
        <dbReference type="PROSITE" id="PS50835"/>
    </source>
</evidence>
<evidence type="ECO:0000313" key="15">
    <source>
        <dbReference type="Proteomes" id="UP000694891"/>
    </source>
</evidence>
<dbReference type="RefSeq" id="XP_008276695.1">
    <property type="nucleotide sequence ID" value="XM_008278473.1"/>
</dbReference>
<keyword evidence="2" id="KW-1003">Cell membrane</keyword>
<dbReference type="InterPro" id="IPR053896">
    <property type="entry name" value="BTN3A2-like_Ig-C"/>
</dbReference>
<dbReference type="STRING" id="144197.ENSSPAP00000028457"/>
<evidence type="ECO:0000313" key="17">
    <source>
        <dbReference type="RefSeq" id="XP_008276695.1"/>
    </source>
</evidence>
<dbReference type="GeneID" id="103354885"/>
<dbReference type="Pfam" id="PF22705">
    <property type="entry name" value="C2-set_3"/>
    <property type="match status" value="1"/>
</dbReference>
<evidence type="ECO:0000256" key="11">
    <source>
        <dbReference type="SAM" id="Phobius"/>
    </source>
</evidence>
<dbReference type="SUPFAM" id="SSF48726">
    <property type="entry name" value="Immunoglobulin"/>
    <property type="match status" value="2"/>
</dbReference>
<evidence type="ECO:0000256" key="6">
    <source>
        <dbReference type="ARBA" id="ARBA00023136"/>
    </source>
</evidence>
<dbReference type="Proteomes" id="UP000694891">
    <property type="component" value="Unplaced"/>
</dbReference>
<evidence type="ECO:0000256" key="1">
    <source>
        <dbReference type="ARBA" id="ARBA00004251"/>
    </source>
</evidence>
<evidence type="ECO:0000256" key="5">
    <source>
        <dbReference type="ARBA" id="ARBA00022989"/>
    </source>
</evidence>
<keyword evidence="15" id="KW-1185">Reference proteome</keyword>
<organism evidence="14">
    <name type="scientific">Stegastes partitus</name>
    <name type="common">bicolor damselfish</name>
    <dbReference type="NCBI Taxonomy" id="144197"/>
    <lineage>
        <taxon>Eukaryota</taxon>
        <taxon>Metazoa</taxon>
        <taxon>Chordata</taxon>
        <taxon>Craniata</taxon>
        <taxon>Vertebrata</taxon>
        <taxon>Euteleostomi</taxon>
        <taxon>Actinopterygii</taxon>
        <taxon>Neopterygii</taxon>
        <taxon>Teleostei</taxon>
        <taxon>Neoteleostei</taxon>
        <taxon>Acanthomorphata</taxon>
        <taxon>Ovalentaria</taxon>
        <taxon>Pomacentridae</taxon>
        <taxon>Stegastes</taxon>
    </lineage>
</organism>
<dbReference type="InterPro" id="IPR007110">
    <property type="entry name" value="Ig-like_dom"/>
</dbReference>
<keyword evidence="8" id="KW-0675">Receptor</keyword>
<gene>
    <name evidence="16 17" type="primary">LOC103354885</name>
</gene>
<reference evidence="16 17" key="2">
    <citation type="submission" date="2025-04" db="UniProtKB">
        <authorList>
            <consortium name="RefSeq"/>
        </authorList>
    </citation>
    <scope>IDENTIFICATION</scope>
</reference>
<dbReference type="SMART" id="SM00409">
    <property type="entry name" value="IG"/>
    <property type="match status" value="1"/>
</dbReference>
<accession>A0A3B5BKM3</accession>
<evidence type="ECO:0000256" key="7">
    <source>
        <dbReference type="ARBA" id="ARBA00023157"/>
    </source>
</evidence>
<dbReference type="GO" id="GO:0071222">
    <property type="term" value="P:cellular response to lipopolysaccharide"/>
    <property type="evidence" value="ECO:0007669"/>
    <property type="project" value="TreeGrafter"/>
</dbReference>
<evidence type="ECO:0000256" key="8">
    <source>
        <dbReference type="ARBA" id="ARBA00023170"/>
    </source>
</evidence>
<sequence>MASSGTFCLTLTVLCITAAIAQTSFVTVECNAQTLGEHGHQSLLECFVKTTKEGADAKILVVTWTKEGVEKPLLVFHQGDVDAQKGYRFAEPAWDENNRNTSLLITNTAVTDDGVYSCMVITDSGDDEAHTSLTVKATYKAPTVLHSIPEKKIPNQVGELVCITDGGYPKGQLRWFDQDGGEWTRSAAMNATKSGSGLFRLSSTFPLLQGSIFSKYTCMVFNASGGKEGSTTFEMPPPSPAELGGSGGLTLPSKVVAPVVVIGSLIVGLLLVLVYRRRSQNARRPSAVPLMDDHQRVPARQSDVEEGCLDDMMPETVQP</sequence>
<dbReference type="PROSITE" id="PS50835">
    <property type="entry name" value="IG_LIKE"/>
    <property type="match status" value="2"/>
</dbReference>
<name>A0A3B5BKM3_9TELE</name>
<evidence type="ECO:0000256" key="9">
    <source>
        <dbReference type="ARBA" id="ARBA00023180"/>
    </source>
</evidence>
<dbReference type="InterPro" id="IPR013106">
    <property type="entry name" value="Ig_V-set"/>
</dbReference>
<reference evidence="14" key="1">
    <citation type="submission" date="2023-09" db="UniProtKB">
        <authorList>
            <consortium name="Ensembl"/>
        </authorList>
    </citation>
    <scope>IDENTIFICATION</scope>
</reference>
<evidence type="ECO:0000256" key="10">
    <source>
        <dbReference type="ARBA" id="ARBA00023319"/>
    </source>
</evidence>
<dbReference type="InterPro" id="IPR013783">
    <property type="entry name" value="Ig-like_fold"/>
</dbReference>
<dbReference type="RefSeq" id="XP_008276694.1">
    <property type="nucleotide sequence ID" value="XM_008278472.1"/>
</dbReference>
<protein>
    <submittedName>
        <fullName evidence="14 16 17">CD276 antigen-like</fullName>
    </submittedName>
</protein>
<dbReference type="GO" id="GO:0031295">
    <property type="term" value="P:T cell costimulation"/>
    <property type="evidence" value="ECO:0007669"/>
    <property type="project" value="TreeGrafter"/>
</dbReference>
<keyword evidence="10" id="KW-0393">Immunoglobulin domain</keyword>
<dbReference type="GO" id="GO:0042102">
    <property type="term" value="P:positive regulation of T cell proliferation"/>
    <property type="evidence" value="ECO:0007669"/>
    <property type="project" value="TreeGrafter"/>
</dbReference>
<evidence type="ECO:0000313" key="16">
    <source>
        <dbReference type="RefSeq" id="XP_008276694.1"/>
    </source>
</evidence>
<dbReference type="GeneTree" id="ENSGT00540000073890"/>
<dbReference type="GO" id="GO:0009897">
    <property type="term" value="C:external side of plasma membrane"/>
    <property type="evidence" value="ECO:0007669"/>
    <property type="project" value="TreeGrafter"/>
</dbReference>
<feature type="domain" description="Ig-like" evidence="13">
    <location>
        <begin position="23"/>
        <end position="134"/>
    </location>
</feature>
<dbReference type="GO" id="GO:0042130">
    <property type="term" value="P:negative regulation of T cell proliferation"/>
    <property type="evidence" value="ECO:0007669"/>
    <property type="project" value="TreeGrafter"/>
</dbReference>
<dbReference type="Pfam" id="PF07686">
    <property type="entry name" value="V-set"/>
    <property type="match status" value="1"/>
</dbReference>
<dbReference type="PANTHER" id="PTHR25466">
    <property type="entry name" value="T-LYMPHOCYTE ACTIVATION ANTIGEN"/>
    <property type="match status" value="1"/>
</dbReference>
<dbReference type="InterPro" id="IPR036179">
    <property type="entry name" value="Ig-like_dom_sf"/>
</dbReference>
<dbReference type="GO" id="GO:0007166">
    <property type="term" value="P:cell surface receptor signaling pathway"/>
    <property type="evidence" value="ECO:0007669"/>
    <property type="project" value="TreeGrafter"/>
</dbReference>
<dbReference type="InterPro" id="IPR051713">
    <property type="entry name" value="T-cell_Activation_Regulation"/>
</dbReference>
<keyword evidence="6 11" id="KW-0472">Membrane</keyword>
<evidence type="ECO:0000256" key="2">
    <source>
        <dbReference type="ARBA" id="ARBA00022475"/>
    </source>
</evidence>